<dbReference type="AlphaFoldDB" id="A0A942UZX0"/>
<dbReference type="NCBIfam" id="TIGR00033">
    <property type="entry name" value="aroC"/>
    <property type="match status" value="1"/>
</dbReference>
<evidence type="ECO:0000256" key="9">
    <source>
        <dbReference type="ARBA" id="ARBA00023141"/>
    </source>
</evidence>
<comment type="function">
    <text evidence="11">Catalyzes the anti-1,4-elimination of the C-3 phosphate and the C-6 proR hydrogen from 5-enolpyruvylshikimate-3-phosphate (EPSP) to yield chorismate, which is the branch point compound that serves as the starting substrate for the three terminal pathways of aromatic amino acid biosynthesis. This reaction introduces a second double bond into the aromatic ring system.</text>
</comment>
<keyword evidence="6 11" id="KW-0288">FMN</keyword>
<evidence type="ECO:0000256" key="4">
    <source>
        <dbReference type="ARBA" id="ARBA00022605"/>
    </source>
</evidence>
<feature type="binding site" evidence="11">
    <location>
        <position position="288"/>
    </location>
    <ligand>
        <name>FMN</name>
        <dbReference type="ChEBI" id="CHEBI:58210"/>
    </ligand>
</feature>
<dbReference type="EMBL" id="WSFT01000053">
    <property type="protein sequence ID" value="MBS4540116.1"/>
    <property type="molecule type" value="Genomic_DNA"/>
</dbReference>
<keyword evidence="7 11" id="KW-0274">FAD</keyword>
<dbReference type="Gene3D" id="3.60.150.10">
    <property type="entry name" value="Chorismate synthase AroC"/>
    <property type="match status" value="1"/>
</dbReference>
<dbReference type="InterPro" id="IPR000453">
    <property type="entry name" value="Chorismate_synth"/>
</dbReference>
<evidence type="ECO:0000256" key="7">
    <source>
        <dbReference type="ARBA" id="ARBA00022827"/>
    </source>
</evidence>
<proteinExistence type="inferred from homology"/>
<evidence type="ECO:0000256" key="10">
    <source>
        <dbReference type="ARBA" id="ARBA00023239"/>
    </source>
</evidence>
<dbReference type="EC" id="4.2.3.5" evidence="3 11"/>
<feature type="binding site" evidence="11">
    <location>
        <begin position="245"/>
        <end position="246"/>
    </location>
    <ligand>
        <name>FMN</name>
        <dbReference type="ChEBI" id="CHEBI:58210"/>
    </ligand>
</feature>
<organism evidence="13 14">
    <name type="scientific">Anaeromonas frigoriresistens</name>
    <dbReference type="NCBI Taxonomy" id="2683708"/>
    <lineage>
        <taxon>Bacteria</taxon>
        <taxon>Bacillati</taxon>
        <taxon>Bacillota</taxon>
        <taxon>Tissierellia</taxon>
        <taxon>Tissierellales</taxon>
        <taxon>Thermohalobacteraceae</taxon>
        <taxon>Anaeromonas</taxon>
    </lineage>
</organism>
<keyword evidence="4 11" id="KW-0028">Amino-acid biosynthesis</keyword>
<comment type="caution">
    <text evidence="13">The sequence shown here is derived from an EMBL/GenBank/DDBJ whole genome shotgun (WGS) entry which is preliminary data.</text>
</comment>
<dbReference type="GO" id="GO:0004107">
    <property type="term" value="F:chorismate synthase activity"/>
    <property type="evidence" value="ECO:0007669"/>
    <property type="project" value="UniProtKB-UniRule"/>
</dbReference>
<dbReference type="HAMAP" id="MF_00300">
    <property type="entry name" value="Chorismate_synth"/>
    <property type="match status" value="1"/>
</dbReference>
<sequence>MLRYLNAGESHGKGLMGIIEGLPSNLYIDIKFINNELKRRQRGYGRGKRMDIEKDNIDILAGVRGSYTIGSPLSLYIENKDYENWEEKMKSIGKIDEEIITKPRPGHGDFAGAIKYRQNDIRNILERASARETAMRVAVGAIAKLILKEFNIEVYSYVTGIGDIEDSKEHSLEEIAEADNSSIRVLDKEMEDRIIKKIDECKLKGDTLGGSFKVVAKNIPIGLGSYSHWDRKLDGKLAQGLMSLQGIKAVEIGEAIISAKNFGSTVHDQLYYDDGYYRETNNAGGIEAGISNGENIELKGYMKPIPSLRIPLKSIDMKTKEEFLAHKERADVCAVPSASIVAESTLAWIIASEIIIKFGGDSIEEMKFNYDKYSNYIKTR</sequence>
<dbReference type="GO" id="GO:0009073">
    <property type="term" value="P:aromatic amino acid family biosynthetic process"/>
    <property type="evidence" value="ECO:0007669"/>
    <property type="project" value="UniProtKB-KW"/>
</dbReference>
<dbReference type="NCBIfam" id="NF003793">
    <property type="entry name" value="PRK05382.1"/>
    <property type="match status" value="1"/>
</dbReference>
<evidence type="ECO:0000256" key="12">
    <source>
        <dbReference type="RuleBase" id="RU000605"/>
    </source>
</evidence>
<feature type="binding site" evidence="11">
    <location>
        <begin position="127"/>
        <end position="129"/>
    </location>
    <ligand>
        <name>FMN</name>
        <dbReference type="ChEBI" id="CHEBI:58210"/>
    </ligand>
</feature>
<dbReference type="RefSeq" id="WP_203368005.1">
    <property type="nucleotide sequence ID" value="NZ_WSFT01000053.1"/>
</dbReference>
<evidence type="ECO:0000256" key="5">
    <source>
        <dbReference type="ARBA" id="ARBA00022630"/>
    </source>
</evidence>
<accession>A0A942UZX0</accession>
<dbReference type="FunFam" id="3.60.150.10:FF:000002">
    <property type="entry name" value="Chorismate synthase"/>
    <property type="match status" value="1"/>
</dbReference>
<dbReference type="PROSITE" id="PS00788">
    <property type="entry name" value="CHORISMATE_SYNTHASE_2"/>
    <property type="match status" value="1"/>
</dbReference>
<comment type="catalytic activity">
    <reaction evidence="11 12">
        <text>5-O-(1-carboxyvinyl)-3-phosphoshikimate = chorismate + phosphate</text>
        <dbReference type="Rhea" id="RHEA:21020"/>
        <dbReference type="ChEBI" id="CHEBI:29748"/>
        <dbReference type="ChEBI" id="CHEBI:43474"/>
        <dbReference type="ChEBI" id="CHEBI:57701"/>
        <dbReference type="EC" id="4.2.3.5"/>
    </reaction>
</comment>
<feature type="binding site" evidence="11">
    <location>
        <position position="329"/>
    </location>
    <ligand>
        <name>FMN</name>
        <dbReference type="ChEBI" id="CHEBI:58210"/>
    </ligand>
</feature>
<dbReference type="GO" id="GO:0005829">
    <property type="term" value="C:cytosol"/>
    <property type="evidence" value="ECO:0007669"/>
    <property type="project" value="TreeGrafter"/>
</dbReference>
<comment type="subunit">
    <text evidence="11">Homotetramer.</text>
</comment>
<keyword evidence="10 11" id="KW-0456">Lyase</keyword>
<dbReference type="PIRSF" id="PIRSF001456">
    <property type="entry name" value="Chorismate_synth"/>
    <property type="match status" value="1"/>
</dbReference>
<evidence type="ECO:0000256" key="8">
    <source>
        <dbReference type="ARBA" id="ARBA00022857"/>
    </source>
</evidence>
<dbReference type="PANTHER" id="PTHR21085:SF0">
    <property type="entry name" value="CHORISMATE SYNTHASE"/>
    <property type="match status" value="1"/>
</dbReference>
<dbReference type="SUPFAM" id="SSF103263">
    <property type="entry name" value="Chorismate synthase, AroC"/>
    <property type="match status" value="1"/>
</dbReference>
<keyword evidence="5 11" id="KW-0285">Flavoprotein</keyword>
<gene>
    <name evidence="11 13" type="primary">aroC</name>
    <name evidence="13" type="ORF">GOQ27_16680</name>
</gene>
<evidence type="ECO:0000256" key="3">
    <source>
        <dbReference type="ARBA" id="ARBA00013036"/>
    </source>
</evidence>
<dbReference type="PROSITE" id="PS00787">
    <property type="entry name" value="CHORISMATE_SYNTHASE_1"/>
    <property type="match status" value="1"/>
</dbReference>
<dbReference type="CDD" id="cd07304">
    <property type="entry name" value="Chorismate_synthase"/>
    <property type="match status" value="1"/>
</dbReference>
<dbReference type="InterPro" id="IPR020541">
    <property type="entry name" value="Chorismate_synthase_CS"/>
</dbReference>
<evidence type="ECO:0000256" key="11">
    <source>
        <dbReference type="HAMAP-Rule" id="MF_00300"/>
    </source>
</evidence>
<protein>
    <recommendedName>
        <fullName evidence="3 11">Chorismate synthase</fullName>
        <shortName evidence="11">CS</shortName>
        <ecNumber evidence="3 11">4.2.3.5</ecNumber>
    </recommendedName>
    <alternativeName>
        <fullName evidence="11">5-enolpyruvylshikimate-3-phosphate phospholyase</fullName>
    </alternativeName>
</protein>
<comment type="cofactor">
    <cofactor evidence="11 12">
        <name>FMNH2</name>
        <dbReference type="ChEBI" id="CHEBI:57618"/>
    </cofactor>
    <text evidence="11 12">Reduced FMN (FMNH(2)).</text>
</comment>
<dbReference type="GO" id="GO:0010181">
    <property type="term" value="F:FMN binding"/>
    <property type="evidence" value="ECO:0007669"/>
    <property type="project" value="TreeGrafter"/>
</dbReference>
<name>A0A942UZX0_9FIRM</name>
<comment type="pathway">
    <text evidence="1 11 12">Metabolic intermediate biosynthesis; chorismate biosynthesis; chorismate from D-erythrose 4-phosphate and phosphoenolpyruvate: step 7/7.</text>
</comment>
<dbReference type="InterPro" id="IPR035904">
    <property type="entry name" value="Chorismate_synth_AroC_sf"/>
</dbReference>
<evidence type="ECO:0000256" key="6">
    <source>
        <dbReference type="ARBA" id="ARBA00022643"/>
    </source>
</evidence>
<reference evidence="13" key="1">
    <citation type="submission" date="2019-12" db="EMBL/GenBank/DDBJ databases">
        <title>Clostridiaceae gen. nov. sp. nov., isolated from sediment in Xinjiang, China.</title>
        <authorList>
            <person name="Zhang R."/>
        </authorList>
    </citation>
    <scope>NUCLEOTIDE SEQUENCE</scope>
    <source>
        <strain evidence="13">D2Q-11</strain>
    </source>
</reference>
<evidence type="ECO:0000256" key="2">
    <source>
        <dbReference type="ARBA" id="ARBA00008014"/>
    </source>
</evidence>
<evidence type="ECO:0000313" key="13">
    <source>
        <dbReference type="EMBL" id="MBS4540116.1"/>
    </source>
</evidence>
<keyword evidence="9 11" id="KW-0057">Aromatic amino acid biosynthesis</keyword>
<comment type="similarity">
    <text evidence="2 11 12">Belongs to the chorismate synthase family.</text>
</comment>
<evidence type="ECO:0000256" key="1">
    <source>
        <dbReference type="ARBA" id="ARBA00005044"/>
    </source>
</evidence>
<feature type="binding site" evidence="11">
    <location>
        <position position="46"/>
    </location>
    <ligand>
        <name>NADP(+)</name>
        <dbReference type="ChEBI" id="CHEBI:58349"/>
    </ligand>
</feature>
<keyword evidence="8 11" id="KW-0521">NADP</keyword>
<dbReference type="PANTHER" id="PTHR21085">
    <property type="entry name" value="CHORISMATE SYNTHASE"/>
    <property type="match status" value="1"/>
</dbReference>
<dbReference type="GO" id="GO:0008652">
    <property type="term" value="P:amino acid biosynthetic process"/>
    <property type="evidence" value="ECO:0007669"/>
    <property type="project" value="UniProtKB-KW"/>
</dbReference>
<feature type="binding site" evidence="11">
    <location>
        <position position="40"/>
    </location>
    <ligand>
        <name>NADP(+)</name>
        <dbReference type="ChEBI" id="CHEBI:58349"/>
    </ligand>
</feature>
<evidence type="ECO:0000313" key="14">
    <source>
        <dbReference type="Proteomes" id="UP000724672"/>
    </source>
</evidence>
<dbReference type="Proteomes" id="UP000724672">
    <property type="component" value="Unassembled WGS sequence"/>
</dbReference>
<feature type="binding site" evidence="11">
    <location>
        <begin position="303"/>
        <end position="307"/>
    </location>
    <ligand>
        <name>FMN</name>
        <dbReference type="ChEBI" id="CHEBI:58210"/>
    </ligand>
</feature>
<dbReference type="Pfam" id="PF01264">
    <property type="entry name" value="Chorismate_synt"/>
    <property type="match status" value="1"/>
</dbReference>
<keyword evidence="14" id="KW-1185">Reference proteome</keyword>
<dbReference type="GO" id="GO:0009423">
    <property type="term" value="P:chorismate biosynthetic process"/>
    <property type="evidence" value="ECO:0007669"/>
    <property type="project" value="UniProtKB-UniRule"/>
</dbReference>